<dbReference type="Pfam" id="PF04307">
    <property type="entry name" value="YdjM"/>
    <property type="match status" value="1"/>
</dbReference>
<dbReference type="Proteomes" id="UP000467124">
    <property type="component" value="Unassembled WGS sequence"/>
</dbReference>
<dbReference type="EMBL" id="WWHY01000001">
    <property type="protein sequence ID" value="MYR32415.1"/>
    <property type="molecule type" value="Genomic_DNA"/>
</dbReference>
<accession>A0A7K2IRK2</accession>
<proteinExistence type="predicted"/>
<organism evidence="2 3">
    <name type="scientific">Nocardiopsis alba</name>
    <dbReference type="NCBI Taxonomy" id="53437"/>
    <lineage>
        <taxon>Bacteria</taxon>
        <taxon>Bacillati</taxon>
        <taxon>Actinomycetota</taxon>
        <taxon>Actinomycetes</taxon>
        <taxon>Streptosporangiales</taxon>
        <taxon>Nocardiopsidaceae</taxon>
        <taxon>Nocardiopsis</taxon>
    </lineage>
</organism>
<gene>
    <name evidence="2" type="ORF">GTW20_09050</name>
</gene>
<dbReference type="AlphaFoldDB" id="A0A7K2IRK2"/>
<dbReference type="RefSeq" id="WP_161110733.1">
    <property type="nucleotide sequence ID" value="NZ_WWHY01000001.1"/>
</dbReference>
<sequence length="159" mass="16350">MMGTSHAATGLLTGAALGAVLGDHPADLVLCAAVGAGAALLPDLDEPNSSVGRSLAPITEGISHLTRGLSRLVYRWTATSRDSAGHDEGGHRHLTHTLPAAAGFGALAWLLASSGLWGAPVLVWLMTALGIGVIWREVTGQSRSRATPAIWLWAYTPAG</sequence>
<protein>
    <recommendedName>
        <fullName evidence="4">Metal-dependent hydrolase</fullName>
    </recommendedName>
</protein>
<name>A0A7K2IRK2_9ACTN</name>
<evidence type="ECO:0000313" key="2">
    <source>
        <dbReference type="EMBL" id="MYR32415.1"/>
    </source>
</evidence>
<keyword evidence="1" id="KW-1133">Transmembrane helix</keyword>
<evidence type="ECO:0000256" key="1">
    <source>
        <dbReference type="SAM" id="Phobius"/>
    </source>
</evidence>
<keyword evidence="1" id="KW-0472">Membrane</keyword>
<reference evidence="2 3" key="1">
    <citation type="journal article" date="2019" name="Nat. Commun.">
        <title>The antimicrobial potential of Streptomyces from insect microbiomes.</title>
        <authorList>
            <person name="Chevrette M.G."/>
            <person name="Carlson C.M."/>
            <person name="Ortega H.E."/>
            <person name="Thomas C."/>
            <person name="Ananiev G.E."/>
            <person name="Barns K.J."/>
            <person name="Book A.J."/>
            <person name="Cagnazzo J."/>
            <person name="Carlos C."/>
            <person name="Flanigan W."/>
            <person name="Grubbs K.J."/>
            <person name="Horn H.A."/>
            <person name="Hoffmann F.M."/>
            <person name="Klassen J.L."/>
            <person name="Knack J.J."/>
            <person name="Lewin G.R."/>
            <person name="McDonald B.R."/>
            <person name="Muller L."/>
            <person name="Melo W.G.P."/>
            <person name="Pinto-Tomas A.A."/>
            <person name="Schmitz A."/>
            <person name="Wendt-Pienkowski E."/>
            <person name="Wildman S."/>
            <person name="Zhao M."/>
            <person name="Zhang F."/>
            <person name="Bugni T.S."/>
            <person name="Andes D.R."/>
            <person name="Pupo M.T."/>
            <person name="Currie C.R."/>
        </authorList>
    </citation>
    <scope>NUCLEOTIDE SEQUENCE [LARGE SCALE GENOMIC DNA]</scope>
    <source>
        <strain evidence="2 3">SID5840</strain>
    </source>
</reference>
<evidence type="ECO:0000313" key="3">
    <source>
        <dbReference type="Proteomes" id="UP000467124"/>
    </source>
</evidence>
<dbReference type="InterPro" id="IPR007404">
    <property type="entry name" value="YdjM-like"/>
</dbReference>
<evidence type="ECO:0008006" key="4">
    <source>
        <dbReference type="Google" id="ProtNLM"/>
    </source>
</evidence>
<comment type="caution">
    <text evidence="2">The sequence shown here is derived from an EMBL/GenBank/DDBJ whole genome shotgun (WGS) entry which is preliminary data.</text>
</comment>
<keyword evidence="1" id="KW-0812">Transmembrane</keyword>
<feature type="transmembrane region" description="Helical" evidence="1">
    <location>
        <begin position="116"/>
        <end position="135"/>
    </location>
</feature>